<organism evidence="1 3">
    <name type="scientific">Rotaria sordida</name>
    <dbReference type="NCBI Taxonomy" id="392033"/>
    <lineage>
        <taxon>Eukaryota</taxon>
        <taxon>Metazoa</taxon>
        <taxon>Spiralia</taxon>
        <taxon>Gnathifera</taxon>
        <taxon>Rotifera</taxon>
        <taxon>Eurotatoria</taxon>
        <taxon>Bdelloidea</taxon>
        <taxon>Philodinida</taxon>
        <taxon>Philodinidae</taxon>
        <taxon>Rotaria</taxon>
    </lineage>
</organism>
<accession>A0A815FD96</accession>
<dbReference type="EMBL" id="CAJNOT010002460">
    <property type="protein sequence ID" value="CAF1317560.1"/>
    <property type="molecule type" value="Genomic_DNA"/>
</dbReference>
<dbReference type="Proteomes" id="UP000663836">
    <property type="component" value="Unassembled WGS sequence"/>
</dbReference>
<comment type="caution">
    <text evidence="1">The sequence shown here is derived from an EMBL/GenBank/DDBJ whole genome shotgun (WGS) entry which is preliminary data.</text>
</comment>
<reference evidence="1" key="1">
    <citation type="submission" date="2021-02" db="EMBL/GenBank/DDBJ databases">
        <authorList>
            <person name="Nowell W R."/>
        </authorList>
    </citation>
    <scope>NUCLEOTIDE SEQUENCE</scope>
</reference>
<proteinExistence type="predicted"/>
<evidence type="ECO:0000313" key="3">
    <source>
        <dbReference type="Proteomes" id="UP000663864"/>
    </source>
</evidence>
<dbReference type="PANTHER" id="PTHR36649:SF28">
    <property type="entry name" value="UBIQUITIN-LIKE DOMAIN-CONTAINING PROTEIN"/>
    <property type="match status" value="1"/>
</dbReference>
<evidence type="ECO:0000313" key="2">
    <source>
        <dbReference type="EMBL" id="CAF3921098.1"/>
    </source>
</evidence>
<gene>
    <name evidence="2" type="ORF">JBS370_LOCUS21927</name>
    <name evidence="1" type="ORF">ZHD862_LOCUS28832</name>
</gene>
<evidence type="ECO:0000313" key="1">
    <source>
        <dbReference type="EMBL" id="CAF1317560.1"/>
    </source>
</evidence>
<dbReference type="EMBL" id="CAJOBD010002982">
    <property type="protein sequence ID" value="CAF3921098.1"/>
    <property type="molecule type" value="Genomic_DNA"/>
</dbReference>
<dbReference type="AlphaFoldDB" id="A0A815FD96"/>
<name>A0A815FD96_9BILA</name>
<protein>
    <submittedName>
        <fullName evidence="1">Uncharacterized protein</fullName>
    </submittedName>
</protein>
<dbReference type="PANTHER" id="PTHR36649">
    <property type="entry name" value="UBIQUITIN-LIKE DOMAIN-CONTAINING PROTEIN"/>
    <property type="match status" value="1"/>
</dbReference>
<sequence>MKNKGQPIDFVAQPFTPAVNNIETVVVILSELAHQLGARLTFTEQAFQYDDSDYRTACGVGNLGSIHSMIAAGENLQTAKFKLHMKLNYDDITSSAQSLRDFTVTLINDLVANVGCKKEFIRVFSISRASSIIVECGITTPEFEETKKLAEQLKHRLNRLSPKQQQKILQYLIPEPYNYKWETAPTFLQLQESDFDPRYNRDYPHAEEEKRGGRPYYFPQGWYRHALKVEGKYPNDRLWLGMNNSPGEWIVAYHGTQAGVVKSIINTGLQHKFVTADACKDEAKHQRPSIPDVKGLYVATHCELGAADYANPGFKIEGPPGTFKTYYIVFQCRVQNDKFTEHRSPVRDGLALRVFDEKAIRPYGLLLKAN</sequence>
<dbReference type="Proteomes" id="UP000663864">
    <property type="component" value="Unassembled WGS sequence"/>
</dbReference>